<proteinExistence type="predicted"/>
<dbReference type="OrthoDB" id="5182530at2"/>
<sequence>MGIGRRRRGAPPEEKDAIVYARSSTFDAHPSFIDEGIKHVRDTVMPALADIAGSAGMSLLVDRGSGLCIATSSWTDDEALRASEAPVRQLRDRMAEVFHATATVSRWDIAALHRDHRSHQGAWVRVAWLEVEPGHLDRVIDVYKMSSLPAMHDLEGFCSSSLLVDPAAGRVVSSMTFDKAPPAGGGTSEVAENVGTSEMCESGARLLEVGEFELAIAHLHVPEMA</sequence>
<dbReference type="EMBL" id="FNSV01000005">
    <property type="protein sequence ID" value="SED55104.1"/>
    <property type="molecule type" value="Genomic_DNA"/>
</dbReference>
<dbReference type="Gene3D" id="3.30.70.100">
    <property type="match status" value="1"/>
</dbReference>
<protein>
    <recommendedName>
        <fullName evidence="3">Antibiotic biosynthesis monooxygenase</fullName>
    </recommendedName>
</protein>
<dbReference type="Proteomes" id="UP000183561">
    <property type="component" value="Unassembled WGS sequence"/>
</dbReference>
<reference evidence="2" key="1">
    <citation type="submission" date="2016-10" db="EMBL/GenBank/DDBJ databases">
        <authorList>
            <person name="Varghese N."/>
            <person name="Submissions S."/>
        </authorList>
    </citation>
    <scope>NUCLEOTIDE SEQUENCE [LARGE SCALE GENOMIC DNA]</scope>
    <source>
        <strain evidence="2">DSM 44498</strain>
    </source>
</reference>
<name>A0A1H5BM10_9NOCA</name>
<keyword evidence="2" id="KW-1185">Reference proteome</keyword>
<evidence type="ECO:0008006" key="3">
    <source>
        <dbReference type="Google" id="ProtNLM"/>
    </source>
</evidence>
<dbReference type="RefSeq" id="WP_083395845.1">
    <property type="nucleotide sequence ID" value="NZ_FNSV01000005.1"/>
</dbReference>
<accession>A0A1H5BM10</accession>
<dbReference type="InterPro" id="IPR011008">
    <property type="entry name" value="Dimeric_a/b-barrel"/>
</dbReference>
<dbReference type="SUPFAM" id="SSF54909">
    <property type="entry name" value="Dimeric alpha+beta barrel"/>
    <property type="match status" value="1"/>
</dbReference>
<gene>
    <name evidence="1" type="ORF">SAMN04490239_8740</name>
</gene>
<organism evidence="1 2">
    <name type="scientific">Rhodococcus koreensis</name>
    <dbReference type="NCBI Taxonomy" id="99653"/>
    <lineage>
        <taxon>Bacteria</taxon>
        <taxon>Bacillati</taxon>
        <taxon>Actinomycetota</taxon>
        <taxon>Actinomycetes</taxon>
        <taxon>Mycobacteriales</taxon>
        <taxon>Nocardiaceae</taxon>
        <taxon>Rhodococcus</taxon>
    </lineage>
</organism>
<evidence type="ECO:0000313" key="1">
    <source>
        <dbReference type="EMBL" id="SED55104.1"/>
    </source>
</evidence>
<evidence type="ECO:0000313" key="2">
    <source>
        <dbReference type="Proteomes" id="UP000183561"/>
    </source>
</evidence>
<dbReference type="AlphaFoldDB" id="A0A1H5BM10"/>